<feature type="non-terminal residue" evidence="2">
    <location>
        <position position="1"/>
    </location>
</feature>
<name>A0A3B0YRB1_9ZZZZ</name>
<dbReference type="AlphaFoldDB" id="A0A3B0YRB1"/>
<feature type="region of interest" description="Disordered" evidence="1">
    <location>
        <begin position="275"/>
        <end position="295"/>
    </location>
</feature>
<proteinExistence type="predicted"/>
<dbReference type="Gene3D" id="2.60.40.1120">
    <property type="entry name" value="Carboxypeptidase-like, regulatory domain"/>
    <property type="match status" value="1"/>
</dbReference>
<protein>
    <recommendedName>
        <fullName evidence="3">Carboxypeptidase regulatory-like domain-containing protein</fullName>
    </recommendedName>
</protein>
<evidence type="ECO:0000256" key="1">
    <source>
        <dbReference type="SAM" id="MobiDB-lite"/>
    </source>
</evidence>
<dbReference type="SUPFAM" id="SSF49464">
    <property type="entry name" value="Carboxypeptidase regulatory domain-like"/>
    <property type="match status" value="1"/>
</dbReference>
<sequence length="344" mass="34991">NNPTVDINIFVVVTQSGIGGALFKASDIYTATLDNNGVPIPGLAGARIRYQHEIDLSNEGELTTDPSGEVFFQNLPAGRYRFRASASNHEDLAGRFTVKPGVTGTEEIFLDYNLITVEWSVTEITIEDKYQITLQATFETDVPAAVVVVQPSSVQLPDMQVGDVFNGELRVTNYGLVRADNLTFNLPDTDAYYKYEFQQGLPDYLGAKDSLVIPYRITALAPFNPDGSGTGGGCGAYSNGGNVSYDYTCANGTITGGSSGTSWFGSASGSSCGGGSTPWSGGGGGDGGGWGGGSGGPDYSNIPGANCPQPCPDGSGCCAGAGGAGGSGAGAGGSGAGSGRGPGF</sequence>
<dbReference type="EMBL" id="UOFK01000290">
    <property type="protein sequence ID" value="VAW81991.1"/>
    <property type="molecule type" value="Genomic_DNA"/>
</dbReference>
<organism evidence="2">
    <name type="scientific">hydrothermal vent metagenome</name>
    <dbReference type="NCBI Taxonomy" id="652676"/>
    <lineage>
        <taxon>unclassified sequences</taxon>
        <taxon>metagenomes</taxon>
        <taxon>ecological metagenomes</taxon>
    </lineage>
</organism>
<accession>A0A3B0YRB1</accession>
<reference evidence="2" key="1">
    <citation type="submission" date="2018-06" db="EMBL/GenBank/DDBJ databases">
        <authorList>
            <person name="Zhirakovskaya E."/>
        </authorList>
    </citation>
    <scope>NUCLEOTIDE SEQUENCE</scope>
</reference>
<gene>
    <name evidence="2" type="ORF">MNBD_GAMMA13-293</name>
</gene>
<evidence type="ECO:0000313" key="2">
    <source>
        <dbReference type="EMBL" id="VAW81991.1"/>
    </source>
</evidence>
<feature type="region of interest" description="Disordered" evidence="1">
    <location>
        <begin position="324"/>
        <end position="344"/>
    </location>
</feature>
<evidence type="ECO:0008006" key="3">
    <source>
        <dbReference type="Google" id="ProtNLM"/>
    </source>
</evidence>
<dbReference type="InterPro" id="IPR008969">
    <property type="entry name" value="CarboxyPept-like_regulatory"/>
</dbReference>